<evidence type="ECO:0000313" key="2">
    <source>
        <dbReference type="Proteomes" id="UP000799324"/>
    </source>
</evidence>
<gene>
    <name evidence="1" type="ORF">K491DRAFT_225800</name>
</gene>
<reference evidence="1" key="1">
    <citation type="journal article" date="2020" name="Stud. Mycol.">
        <title>101 Dothideomycetes genomes: a test case for predicting lifestyles and emergence of pathogens.</title>
        <authorList>
            <person name="Haridas S."/>
            <person name="Albert R."/>
            <person name="Binder M."/>
            <person name="Bloem J."/>
            <person name="Labutti K."/>
            <person name="Salamov A."/>
            <person name="Andreopoulos B."/>
            <person name="Baker S."/>
            <person name="Barry K."/>
            <person name="Bills G."/>
            <person name="Bluhm B."/>
            <person name="Cannon C."/>
            <person name="Castanera R."/>
            <person name="Culley D."/>
            <person name="Daum C."/>
            <person name="Ezra D."/>
            <person name="Gonzalez J."/>
            <person name="Henrissat B."/>
            <person name="Kuo A."/>
            <person name="Liang C."/>
            <person name="Lipzen A."/>
            <person name="Lutzoni F."/>
            <person name="Magnuson J."/>
            <person name="Mondo S."/>
            <person name="Nolan M."/>
            <person name="Ohm R."/>
            <person name="Pangilinan J."/>
            <person name="Park H.-J."/>
            <person name="Ramirez L."/>
            <person name="Alfaro M."/>
            <person name="Sun H."/>
            <person name="Tritt A."/>
            <person name="Yoshinaga Y."/>
            <person name="Zwiers L.-H."/>
            <person name="Turgeon B."/>
            <person name="Goodwin S."/>
            <person name="Spatafora J."/>
            <person name="Crous P."/>
            <person name="Grigoriev I."/>
        </authorList>
    </citation>
    <scope>NUCLEOTIDE SEQUENCE</scope>
    <source>
        <strain evidence="1">CBS 122681</strain>
    </source>
</reference>
<name>A0A6A6TG65_9PLEO</name>
<organism evidence="1 2">
    <name type="scientific">Lophiostoma macrostomum CBS 122681</name>
    <dbReference type="NCBI Taxonomy" id="1314788"/>
    <lineage>
        <taxon>Eukaryota</taxon>
        <taxon>Fungi</taxon>
        <taxon>Dikarya</taxon>
        <taxon>Ascomycota</taxon>
        <taxon>Pezizomycotina</taxon>
        <taxon>Dothideomycetes</taxon>
        <taxon>Pleosporomycetidae</taxon>
        <taxon>Pleosporales</taxon>
        <taxon>Lophiostomataceae</taxon>
        <taxon>Lophiostoma</taxon>
    </lineage>
</organism>
<proteinExistence type="predicted"/>
<protein>
    <submittedName>
        <fullName evidence="1">Uncharacterized protein</fullName>
    </submittedName>
</protein>
<dbReference type="EMBL" id="MU004310">
    <property type="protein sequence ID" value="KAF2659019.1"/>
    <property type="molecule type" value="Genomic_DNA"/>
</dbReference>
<evidence type="ECO:0000313" key="1">
    <source>
        <dbReference type="EMBL" id="KAF2659019.1"/>
    </source>
</evidence>
<sequence>MPESVPAGCSYELSRRRLRRGGAEGRPVADGASSCLPGSMRMAGLVRSWQSIEYQRSNTERVLRTSFAGPYRLNTASRAMVRLAPCRLAGRSSLATLTVEGLERAILRTSSVSVAPCHSFNRDVVWGCTSGRVAVSLCVSAYRVVCLRLSSSILLLHTTHSPSHHNGNIIDPISHGDTLIDDRCDGGDAF</sequence>
<dbReference type="Proteomes" id="UP000799324">
    <property type="component" value="Unassembled WGS sequence"/>
</dbReference>
<keyword evidence="2" id="KW-1185">Reference proteome</keyword>
<dbReference type="AlphaFoldDB" id="A0A6A6TG65"/>
<accession>A0A6A6TG65</accession>